<sequence length="357" mass="39454">MAPSSCLHMVPSSCQKGPGVWVAVCTVVILTAQNAFLSNLKLGSTTTTDHPRNNNVVNSSNIDLEMQNDQNTTAVWIPDAGAVTSLKRARRVGKTSNLMAHWRAIESAKENPLIVDPFASRLAGTEYLDRGVKKDGFKIDFMAVRTKIFDSFLEDMVQNEGIEQLVIIGAGQDSRAFRLKGLAKESVRVFELDFPHVLADKRELLLEDPEDPLSLPPTVCERIEVPVDLAADNWDNQLVLKGFDPSRRSAWIIEGVTGYIPEDANKELFQRILTRSPTGSHALATFIGVGSRMGGGVHKFQTDEPAEFLQSLGFDAEMSDISEFAKKLGRGRGNLRRYMGYFVVSASKPTSLWQLNK</sequence>
<reference evidence="4" key="1">
    <citation type="submission" date="2021-01" db="EMBL/GenBank/DDBJ databases">
        <authorList>
            <person name="Corre E."/>
            <person name="Pelletier E."/>
            <person name="Niang G."/>
            <person name="Scheremetjew M."/>
            <person name="Finn R."/>
            <person name="Kale V."/>
            <person name="Holt S."/>
            <person name="Cochrane G."/>
            <person name="Meng A."/>
            <person name="Brown T."/>
            <person name="Cohen L."/>
        </authorList>
    </citation>
    <scope>NUCLEOTIDE SEQUENCE</scope>
    <source>
        <strain evidence="4">CCMP622</strain>
    </source>
</reference>
<gene>
    <name evidence="4" type="ORF">LSP00402_LOCUS19568</name>
</gene>
<dbReference type="SUPFAM" id="SSF53335">
    <property type="entry name" value="S-adenosyl-L-methionine-dependent methyltransferases"/>
    <property type="match status" value="1"/>
</dbReference>
<comment type="similarity">
    <text evidence="1">Belongs to the UPF0677 family.</text>
</comment>
<dbReference type="EMBL" id="HBHP01031732">
    <property type="protein sequence ID" value="CAD9775571.1"/>
    <property type="molecule type" value="Transcribed_RNA"/>
</dbReference>
<keyword evidence="3" id="KW-0808">Transferase</keyword>
<evidence type="ECO:0000256" key="1">
    <source>
        <dbReference type="ARBA" id="ARBA00008138"/>
    </source>
</evidence>
<dbReference type="InterPro" id="IPR029063">
    <property type="entry name" value="SAM-dependent_MTases_sf"/>
</dbReference>
<evidence type="ECO:0000313" key="4">
    <source>
        <dbReference type="EMBL" id="CAD9775571.1"/>
    </source>
</evidence>
<dbReference type="Gene3D" id="3.40.50.150">
    <property type="entry name" value="Vaccinia Virus protein VP39"/>
    <property type="match status" value="1"/>
</dbReference>
<dbReference type="PANTHER" id="PTHR43619">
    <property type="entry name" value="S-ADENOSYL-L-METHIONINE-DEPENDENT METHYLTRANSFERASE YKTD-RELATED"/>
    <property type="match status" value="1"/>
</dbReference>
<dbReference type="InterPro" id="IPR011610">
    <property type="entry name" value="SAM_mthyl_Trfase_ML2640-like"/>
</dbReference>
<dbReference type="PANTHER" id="PTHR43619:SF2">
    <property type="entry name" value="S-ADENOSYL-L-METHIONINE-DEPENDENT METHYLTRANSFERASES SUPERFAMILY PROTEIN"/>
    <property type="match status" value="1"/>
</dbReference>
<keyword evidence="2" id="KW-0489">Methyltransferase</keyword>
<dbReference type="GO" id="GO:0008168">
    <property type="term" value="F:methyltransferase activity"/>
    <property type="evidence" value="ECO:0007669"/>
    <property type="project" value="UniProtKB-KW"/>
</dbReference>
<accession>A0A7S2U0Z6</accession>
<proteinExistence type="inferred from homology"/>
<dbReference type="InterPro" id="IPR007213">
    <property type="entry name" value="Ppm1/Ppm2/Tcmp"/>
</dbReference>
<evidence type="ECO:0000256" key="2">
    <source>
        <dbReference type="ARBA" id="ARBA00022603"/>
    </source>
</evidence>
<evidence type="ECO:0000256" key="3">
    <source>
        <dbReference type="ARBA" id="ARBA00022679"/>
    </source>
</evidence>
<dbReference type="GO" id="GO:0032259">
    <property type="term" value="P:methylation"/>
    <property type="evidence" value="ECO:0007669"/>
    <property type="project" value="UniProtKB-KW"/>
</dbReference>
<evidence type="ECO:0008006" key="5">
    <source>
        <dbReference type="Google" id="ProtNLM"/>
    </source>
</evidence>
<organism evidence="4">
    <name type="scientific">Lotharella oceanica</name>
    <dbReference type="NCBI Taxonomy" id="641309"/>
    <lineage>
        <taxon>Eukaryota</taxon>
        <taxon>Sar</taxon>
        <taxon>Rhizaria</taxon>
        <taxon>Cercozoa</taxon>
        <taxon>Chlorarachniophyceae</taxon>
        <taxon>Lotharella</taxon>
    </lineage>
</organism>
<protein>
    <recommendedName>
        <fullName evidence="5">S-adenosyl-L-methionine-dependent methyltransferase</fullName>
    </recommendedName>
</protein>
<name>A0A7S2U0Z6_9EUKA</name>
<dbReference type="Pfam" id="PF04072">
    <property type="entry name" value="LCM"/>
    <property type="match status" value="1"/>
</dbReference>
<dbReference type="AlphaFoldDB" id="A0A7S2U0Z6"/>
<dbReference type="NCBIfam" id="TIGR00027">
    <property type="entry name" value="mthyl_TIGR00027"/>
    <property type="match status" value="1"/>
</dbReference>